<sequence length="54" mass="6537">MFIIIQLSINFITTKFKVAFRNARDHTLRYHFSSIFSKQLSFIRINYFATFVRS</sequence>
<keyword evidence="2" id="KW-1185">Reference proteome</keyword>
<accession>A0A653CLS6</accession>
<proteinExistence type="predicted"/>
<dbReference type="EMBL" id="CAACVG010008022">
    <property type="protein sequence ID" value="VEN48080.1"/>
    <property type="molecule type" value="Genomic_DNA"/>
</dbReference>
<organism evidence="1 2">
    <name type="scientific">Callosobruchus maculatus</name>
    <name type="common">Southern cowpea weevil</name>
    <name type="synonym">Pulse bruchid</name>
    <dbReference type="NCBI Taxonomy" id="64391"/>
    <lineage>
        <taxon>Eukaryota</taxon>
        <taxon>Metazoa</taxon>
        <taxon>Ecdysozoa</taxon>
        <taxon>Arthropoda</taxon>
        <taxon>Hexapoda</taxon>
        <taxon>Insecta</taxon>
        <taxon>Pterygota</taxon>
        <taxon>Neoptera</taxon>
        <taxon>Endopterygota</taxon>
        <taxon>Coleoptera</taxon>
        <taxon>Polyphaga</taxon>
        <taxon>Cucujiformia</taxon>
        <taxon>Chrysomeloidea</taxon>
        <taxon>Chrysomelidae</taxon>
        <taxon>Bruchinae</taxon>
        <taxon>Bruchini</taxon>
        <taxon>Callosobruchus</taxon>
    </lineage>
</organism>
<evidence type="ECO:0000313" key="1">
    <source>
        <dbReference type="EMBL" id="VEN48080.1"/>
    </source>
</evidence>
<evidence type="ECO:0000313" key="2">
    <source>
        <dbReference type="Proteomes" id="UP000410492"/>
    </source>
</evidence>
<reference evidence="1 2" key="1">
    <citation type="submission" date="2019-01" db="EMBL/GenBank/DDBJ databases">
        <authorList>
            <person name="Sayadi A."/>
        </authorList>
    </citation>
    <scope>NUCLEOTIDE SEQUENCE [LARGE SCALE GENOMIC DNA]</scope>
</reference>
<name>A0A653CLS6_CALMS</name>
<dbReference type="Proteomes" id="UP000410492">
    <property type="component" value="Unassembled WGS sequence"/>
</dbReference>
<dbReference type="AlphaFoldDB" id="A0A653CLS6"/>
<gene>
    <name evidence="1" type="ORF">CALMAC_LOCUS9666</name>
</gene>
<protein>
    <submittedName>
        <fullName evidence="1">Uncharacterized protein</fullName>
    </submittedName>
</protein>